<dbReference type="InterPro" id="IPR004772">
    <property type="entry name" value="TrkH"/>
</dbReference>
<dbReference type="EMBL" id="WOWA01000003">
    <property type="protein sequence ID" value="NLV12688.1"/>
    <property type="molecule type" value="Genomic_DNA"/>
</dbReference>
<protein>
    <submittedName>
        <fullName evidence="13">TrkH family potassium uptake protein</fullName>
    </submittedName>
</protein>
<name>A0A847UN78_HALAR</name>
<evidence type="ECO:0000256" key="3">
    <source>
        <dbReference type="ARBA" id="ARBA00022448"/>
    </source>
</evidence>
<keyword evidence="3" id="KW-0813">Transport</keyword>
<evidence type="ECO:0000313" key="14">
    <source>
        <dbReference type="Proteomes" id="UP000641625"/>
    </source>
</evidence>
<gene>
    <name evidence="13" type="ORF">GOC77_05290</name>
</gene>
<feature type="transmembrane region" description="Helical" evidence="12">
    <location>
        <begin position="312"/>
        <end position="331"/>
    </location>
</feature>
<evidence type="ECO:0000256" key="12">
    <source>
        <dbReference type="SAM" id="Phobius"/>
    </source>
</evidence>
<keyword evidence="11 12" id="KW-0472">Membrane</keyword>
<keyword evidence="10" id="KW-0406">Ion transport</keyword>
<feature type="transmembrane region" description="Helical" evidence="12">
    <location>
        <begin position="474"/>
        <end position="496"/>
    </location>
</feature>
<proteinExistence type="inferred from homology"/>
<feature type="transmembrane region" description="Helical" evidence="12">
    <location>
        <begin position="244"/>
        <end position="267"/>
    </location>
</feature>
<feature type="transmembrane region" description="Helical" evidence="12">
    <location>
        <begin position="343"/>
        <end position="368"/>
    </location>
</feature>
<comment type="caution">
    <text evidence="13">The sequence shown here is derived from an EMBL/GenBank/DDBJ whole genome shotgun (WGS) entry which is preliminary data.</text>
</comment>
<feature type="transmembrane region" description="Helical" evidence="12">
    <location>
        <begin position="12"/>
        <end position="35"/>
    </location>
</feature>
<feature type="transmembrane region" description="Helical" evidence="12">
    <location>
        <begin position="70"/>
        <end position="91"/>
    </location>
</feature>
<dbReference type="PANTHER" id="PTHR32024">
    <property type="entry name" value="TRK SYSTEM POTASSIUM UPTAKE PROTEIN TRKG-RELATED"/>
    <property type="match status" value="1"/>
</dbReference>
<evidence type="ECO:0000256" key="4">
    <source>
        <dbReference type="ARBA" id="ARBA00022475"/>
    </source>
</evidence>
<dbReference type="Proteomes" id="UP000641625">
    <property type="component" value="Unassembled WGS sequence"/>
</dbReference>
<evidence type="ECO:0000313" key="13">
    <source>
        <dbReference type="EMBL" id="NLV12688.1"/>
    </source>
</evidence>
<dbReference type="GO" id="GO:0005886">
    <property type="term" value="C:plasma membrane"/>
    <property type="evidence" value="ECO:0007669"/>
    <property type="project" value="UniProtKB-SubCell"/>
</dbReference>
<keyword evidence="9 12" id="KW-1133">Transmembrane helix</keyword>
<evidence type="ECO:0000256" key="2">
    <source>
        <dbReference type="ARBA" id="ARBA00009137"/>
    </source>
</evidence>
<organism evidence="13 14">
    <name type="scientific">Haloarcula argentinensis</name>
    <dbReference type="NCBI Taxonomy" id="43776"/>
    <lineage>
        <taxon>Archaea</taxon>
        <taxon>Methanobacteriati</taxon>
        <taxon>Methanobacteriota</taxon>
        <taxon>Stenosarchaea group</taxon>
        <taxon>Halobacteria</taxon>
        <taxon>Halobacteriales</taxon>
        <taxon>Haloarculaceae</taxon>
        <taxon>Haloarcula</taxon>
    </lineage>
</organism>
<evidence type="ECO:0000256" key="10">
    <source>
        <dbReference type="ARBA" id="ARBA00023065"/>
    </source>
</evidence>
<evidence type="ECO:0000256" key="8">
    <source>
        <dbReference type="ARBA" id="ARBA00022958"/>
    </source>
</evidence>
<evidence type="ECO:0000256" key="6">
    <source>
        <dbReference type="ARBA" id="ARBA00022538"/>
    </source>
</evidence>
<evidence type="ECO:0000256" key="9">
    <source>
        <dbReference type="ARBA" id="ARBA00022989"/>
    </source>
</evidence>
<keyword evidence="7 12" id="KW-0812">Transmembrane</keyword>
<feature type="transmembrane region" description="Helical" evidence="12">
    <location>
        <begin position="436"/>
        <end position="454"/>
    </location>
</feature>
<feature type="transmembrane region" description="Helical" evidence="12">
    <location>
        <begin position="183"/>
        <end position="206"/>
    </location>
</feature>
<evidence type="ECO:0000256" key="1">
    <source>
        <dbReference type="ARBA" id="ARBA00004429"/>
    </source>
</evidence>
<sequence length="498" mass="53077">MALTTVDVRASLNVLGAIMRWLAVPLAIPVLVALIYGESPAPYLLTIAVALGVGTALTRLRRDRIRDREAFLTVSLAWLTIAVVGAIPLYIEGTGVFASPVNALFEGMSGITTTGATVIRDFDAHSQALLMWRQVLQWLGGLGVLLLATAVLSRLSVAGAQLMETEARTENVTKLTPGIEDTARILGSLYLGLTVAAAGILTVLGASGLAPEMTIFDAIAHAFTAIATAGFSPRAESIGAFSPAVQWAVTLFMIVGATNFVLLYAVLRGDTSRLRDSEEFRFYLGILAVGSMLVGGLLVLDQGVTGGVGDTVRHAVFQVAAIVTTTGYASTDFNTWSAGAKNVLFVMMFIGGMAGSTTCSIKTLRWLVVTKSFWRDLNLAAYPQSVRPVRLSNEAISEDTVQDVYAYTLVAVVFFILGTVLLVVDGERAGTPITEFEALSAAASMFFNIGPAFGRAGPYGTYEGFARSSKVLMILLMWVGRIEIVPVLVLLTPTFWTR</sequence>
<dbReference type="RefSeq" id="WP_346775046.1">
    <property type="nucleotide sequence ID" value="NZ_WOWA01000003.1"/>
</dbReference>
<dbReference type="InterPro" id="IPR003445">
    <property type="entry name" value="Cat_transpt"/>
</dbReference>
<dbReference type="GO" id="GO:0015379">
    <property type="term" value="F:potassium:chloride symporter activity"/>
    <property type="evidence" value="ECO:0007669"/>
    <property type="project" value="InterPro"/>
</dbReference>
<comment type="similarity">
    <text evidence="2">Belongs to the TrkH potassium transport family.</text>
</comment>
<evidence type="ECO:0000256" key="5">
    <source>
        <dbReference type="ARBA" id="ARBA00022519"/>
    </source>
</evidence>
<accession>A0A847UN78</accession>
<keyword evidence="8" id="KW-0630">Potassium</keyword>
<keyword evidence="5" id="KW-0997">Cell inner membrane</keyword>
<reference evidence="13" key="1">
    <citation type="submission" date="2019-12" db="EMBL/GenBank/DDBJ databases">
        <title>Whole genome sequencing of Haloarcula argentinensis strain pws5.</title>
        <authorList>
            <person name="Verma D.K."/>
            <person name="Gopal K."/>
            <person name="Prasad E.S."/>
        </authorList>
    </citation>
    <scope>NUCLEOTIDE SEQUENCE</scope>
    <source>
        <strain evidence="13">Pws5</strain>
    </source>
</reference>
<evidence type="ECO:0000256" key="11">
    <source>
        <dbReference type="ARBA" id="ARBA00023136"/>
    </source>
</evidence>
<dbReference type="PANTHER" id="PTHR32024:SF2">
    <property type="entry name" value="TRK SYSTEM POTASSIUM UPTAKE PROTEIN TRKG-RELATED"/>
    <property type="match status" value="1"/>
</dbReference>
<feature type="transmembrane region" description="Helical" evidence="12">
    <location>
        <begin position="41"/>
        <end position="58"/>
    </location>
</feature>
<feature type="transmembrane region" description="Helical" evidence="12">
    <location>
        <begin position="139"/>
        <end position="163"/>
    </location>
</feature>
<comment type="subcellular location">
    <subcellularLocation>
        <location evidence="1">Cell inner membrane</location>
        <topology evidence="1">Multi-pass membrane protein</topology>
    </subcellularLocation>
</comment>
<dbReference type="Pfam" id="PF02386">
    <property type="entry name" value="TrkH"/>
    <property type="match status" value="1"/>
</dbReference>
<keyword evidence="6" id="KW-0633">Potassium transport</keyword>
<dbReference type="PIRSF" id="PIRSF006247">
    <property type="entry name" value="TrkH"/>
    <property type="match status" value="1"/>
</dbReference>
<keyword evidence="4" id="KW-1003">Cell membrane</keyword>
<feature type="transmembrane region" description="Helical" evidence="12">
    <location>
        <begin position="279"/>
        <end position="300"/>
    </location>
</feature>
<evidence type="ECO:0000256" key="7">
    <source>
        <dbReference type="ARBA" id="ARBA00022692"/>
    </source>
</evidence>
<feature type="transmembrane region" description="Helical" evidence="12">
    <location>
        <begin position="404"/>
        <end position="424"/>
    </location>
</feature>
<dbReference type="AlphaFoldDB" id="A0A847UN78"/>